<dbReference type="InterPro" id="IPR013406">
    <property type="entry name" value="CHP02574_addiction_mod"/>
</dbReference>
<organism evidence="1 2">
    <name type="scientific">Arcobacter caeni</name>
    <dbReference type="NCBI Taxonomy" id="1912877"/>
    <lineage>
        <taxon>Bacteria</taxon>
        <taxon>Pseudomonadati</taxon>
        <taxon>Campylobacterota</taxon>
        <taxon>Epsilonproteobacteria</taxon>
        <taxon>Campylobacterales</taxon>
        <taxon>Arcobacteraceae</taxon>
        <taxon>Arcobacter</taxon>
    </lineage>
</organism>
<proteinExistence type="predicted"/>
<comment type="caution">
    <text evidence="1">The sequence shown here is derived from an EMBL/GenBank/DDBJ whole genome shotgun (WGS) entry which is preliminary data.</text>
</comment>
<evidence type="ECO:0000313" key="1">
    <source>
        <dbReference type="EMBL" id="PUE63369.1"/>
    </source>
</evidence>
<evidence type="ECO:0008006" key="3">
    <source>
        <dbReference type="Google" id="ProtNLM"/>
    </source>
</evidence>
<dbReference type="Pfam" id="PF09720">
    <property type="entry name" value="Unstab_antitox"/>
    <property type="match status" value="1"/>
</dbReference>
<sequence>MSIKEEVLALKPIEKLKLIDELLLSLDKPNKDFDDVWAKEVEKRVDAYDKGQILKIEAKEYYEYQQSNL</sequence>
<reference evidence="1 2" key="1">
    <citation type="submission" date="2017-02" db="EMBL/GenBank/DDBJ databases">
        <title>Arcobacter caeni sp. nov, a new Arcobacter species isolated from reclaimed water.</title>
        <authorList>
            <person name="Figueras M.J."/>
            <person name="Perez-Cataluna A."/>
            <person name="Salas-Masso N."/>
        </authorList>
    </citation>
    <scope>NUCLEOTIDE SEQUENCE [LARGE SCALE GENOMIC DNA]</scope>
    <source>
        <strain evidence="1 2">RW17-10</strain>
    </source>
</reference>
<keyword evidence="2" id="KW-1185">Reference proteome</keyword>
<protein>
    <recommendedName>
        <fullName evidence="3">Addiction module protein</fullName>
    </recommendedName>
</protein>
<dbReference type="Proteomes" id="UP000251135">
    <property type="component" value="Unassembled WGS sequence"/>
</dbReference>
<evidence type="ECO:0000313" key="2">
    <source>
        <dbReference type="Proteomes" id="UP000251135"/>
    </source>
</evidence>
<accession>A0A363CWB0</accession>
<name>A0A363CWB0_9BACT</name>
<gene>
    <name evidence="1" type="ORF">B0174_11550</name>
</gene>
<dbReference type="AlphaFoldDB" id="A0A363CWB0"/>
<dbReference type="EMBL" id="MUXE01000025">
    <property type="protein sequence ID" value="PUE63369.1"/>
    <property type="molecule type" value="Genomic_DNA"/>
</dbReference>
<dbReference type="RefSeq" id="WP_108561151.1">
    <property type="nucleotide sequence ID" value="NZ_MUXE01000025.1"/>
</dbReference>